<organism evidence="3 4">
    <name type="scientific">Youxingia wuxianensis</name>
    <dbReference type="NCBI Taxonomy" id="2763678"/>
    <lineage>
        <taxon>Bacteria</taxon>
        <taxon>Bacillati</taxon>
        <taxon>Bacillota</taxon>
        <taxon>Clostridia</taxon>
        <taxon>Eubacteriales</taxon>
        <taxon>Oscillospiraceae</taxon>
        <taxon>Youxingia</taxon>
    </lineage>
</organism>
<accession>A0A926EQ93</accession>
<sequence length="312" mass="36024">MAINKYMRAALKTLSYADIDIKNNYKIVRQLENAAHMDVTKPFYKTWDHTVTRGDHVIPVRIFSPDETLRDFPILLFFHGGGWVIGNIDSYNKVCRTMAKLTKHIVVSVDYRLAPEHRYPNGLLDCYEVAKELFLNSGLLHIRPEQITLIGDSAGANLAAAVSLMARDKGEFFPERQILIYPATYNDHTEHSPFPSVRENGTDYLLTSKRVQDYMELYMNSPKDLTDPYFAPLLSENLKDQPKTLIITAQYDPLRDEGEAYAHRLMKDGNQVELHRIRDALHGFFSLPPRFVQVKRCYQYINQFLSEVETCE</sequence>
<evidence type="ECO:0000313" key="3">
    <source>
        <dbReference type="EMBL" id="MBC8585422.1"/>
    </source>
</evidence>
<dbReference type="InterPro" id="IPR013094">
    <property type="entry name" value="AB_hydrolase_3"/>
</dbReference>
<proteinExistence type="predicted"/>
<dbReference type="SUPFAM" id="SSF53474">
    <property type="entry name" value="alpha/beta-Hydrolases"/>
    <property type="match status" value="1"/>
</dbReference>
<dbReference type="InterPro" id="IPR050300">
    <property type="entry name" value="GDXG_lipolytic_enzyme"/>
</dbReference>
<reference evidence="3" key="1">
    <citation type="submission" date="2020-08" db="EMBL/GenBank/DDBJ databases">
        <title>Genome public.</title>
        <authorList>
            <person name="Liu C."/>
            <person name="Sun Q."/>
        </authorList>
    </citation>
    <scope>NUCLEOTIDE SEQUENCE</scope>
    <source>
        <strain evidence="3">NSJ-64</strain>
    </source>
</reference>
<dbReference type="PANTHER" id="PTHR48081">
    <property type="entry name" value="AB HYDROLASE SUPERFAMILY PROTEIN C4A8.06C"/>
    <property type="match status" value="1"/>
</dbReference>
<dbReference type="Pfam" id="PF07859">
    <property type="entry name" value="Abhydrolase_3"/>
    <property type="match status" value="1"/>
</dbReference>
<gene>
    <name evidence="3" type="ORF">H8705_07480</name>
</gene>
<feature type="domain" description="Alpha/beta hydrolase fold-3" evidence="2">
    <location>
        <begin position="75"/>
        <end position="285"/>
    </location>
</feature>
<dbReference type="InterPro" id="IPR029058">
    <property type="entry name" value="AB_hydrolase_fold"/>
</dbReference>
<dbReference type="AlphaFoldDB" id="A0A926EQ93"/>
<evidence type="ECO:0000313" key="4">
    <source>
        <dbReference type="Proteomes" id="UP000623678"/>
    </source>
</evidence>
<keyword evidence="1 3" id="KW-0378">Hydrolase</keyword>
<dbReference type="GO" id="GO:0016787">
    <property type="term" value="F:hydrolase activity"/>
    <property type="evidence" value="ECO:0007669"/>
    <property type="project" value="UniProtKB-KW"/>
</dbReference>
<dbReference type="Gene3D" id="3.40.50.1820">
    <property type="entry name" value="alpha/beta hydrolase"/>
    <property type="match status" value="1"/>
</dbReference>
<name>A0A926EQ93_9FIRM</name>
<protein>
    <submittedName>
        <fullName evidence="3">Alpha/beta hydrolase</fullName>
    </submittedName>
</protein>
<dbReference type="PANTHER" id="PTHR48081:SF8">
    <property type="entry name" value="ALPHA_BETA HYDROLASE FOLD-3 DOMAIN-CONTAINING PROTEIN-RELATED"/>
    <property type="match status" value="1"/>
</dbReference>
<dbReference type="Proteomes" id="UP000623678">
    <property type="component" value="Unassembled WGS sequence"/>
</dbReference>
<evidence type="ECO:0000256" key="1">
    <source>
        <dbReference type="ARBA" id="ARBA00022801"/>
    </source>
</evidence>
<comment type="caution">
    <text evidence="3">The sequence shown here is derived from an EMBL/GenBank/DDBJ whole genome shotgun (WGS) entry which is preliminary data.</text>
</comment>
<keyword evidence="4" id="KW-1185">Reference proteome</keyword>
<evidence type="ECO:0000259" key="2">
    <source>
        <dbReference type="Pfam" id="PF07859"/>
    </source>
</evidence>
<dbReference type="EMBL" id="JACRTD010000004">
    <property type="protein sequence ID" value="MBC8585422.1"/>
    <property type="molecule type" value="Genomic_DNA"/>
</dbReference>